<comment type="caution">
    <text evidence="2">The sequence shown here is derived from an EMBL/GenBank/DDBJ whole genome shotgun (WGS) entry which is preliminary data.</text>
</comment>
<dbReference type="PROSITE" id="PS50093">
    <property type="entry name" value="PKD"/>
    <property type="match status" value="1"/>
</dbReference>
<evidence type="ECO:0000259" key="1">
    <source>
        <dbReference type="PROSITE" id="PS50093"/>
    </source>
</evidence>
<feature type="domain" description="PKD" evidence="1">
    <location>
        <begin position="1008"/>
        <end position="1063"/>
    </location>
</feature>
<keyword evidence="3" id="KW-1185">Reference proteome</keyword>
<dbReference type="SUPFAM" id="SSF49299">
    <property type="entry name" value="PKD domain"/>
    <property type="match status" value="1"/>
</dbReference>
<dbReference type="InterPro" id="IPR013783">
    <property type="entry name" value="Ig-like_fold"/>
</dbReference>
<dbReference type="EMBL" id="JAERRB010000002">
    <property type="protein sequence ID" value="MBL0741125.1"/>
    <property type="molecule type" value="Genomic_DNA"/>
</dbReference>
<evidence type="ECO:0000313" key="3">
    <source>
        <dbReference type="Proteomes" id="UP000613030"/>
    </source>
</evidence>
<protein>
    <recommendedName>
        <fullName evidence="1">PKD domain-containing protein</fullName>
    </recommendedName>
</protein>
<dbReference type="InterPro" id="IPR035986">
    <property type="entry name" value="PKD_dom_sf"/>
</dbReference>
<dbReference type="Proteomes" id="UP000613030">
    <property type="component" value="Unassembled WGS sequence"/>
</dbReference>
<proteinExistence type="predicted"/>
<accession>A0ABS1KP59</accession>
<dbReference type="Gene3D" id="2.60.40.10">
    <property type="entry name" value="Immunoglobulins"/>
    <property type="match status" value="1"/>
</dbReference>
<dbReference type="RefSeq" id="WP_202008487.1">
    <property type="nucleotide sequence ID" value="NZ_JAERRB010000002.1"/>
</dbReference>
<name>A0ABS1KP59_9BACT</name>
<evidence type="ECO:0000313" key="2">
    <source>
        <dbReference type="EMBL" id="MBL0741125.1"/>
    </source>
</evidence>
<sequence>MSIANTFPVFEADQVLTNKHLNGLFNYLDQQDRLTRIKLLGNGIVCGLDISYAPNPGVISITKGCGVTSQGFLITFCDHVGEQGYRYAMPFTRPPFPNDLQLISQCGEPSRTNIPFYASPNSPNGDANNSILLLLTAKEFEALDNANDASLLPAAQVLEQYVVVLFLDVSQMNLKNCDTNDCNDKGSFMELEVKPLLVHKKLLRGGTDGGGEKKFKPVELRRYNVPAKTLASSDDVLNAFVALLDDNTLDRLITDLGLCFDYYKMLVPDIAGNPFGNLAEWKKNIQFILKSYPFLIQYYYDFVDDLIKSFYEFRYREFTINTECCGDEMRFPFHLALGEATATTSSTAQAAYRQYFIASPLFDLQGARSGELRSLLMRMILMYQNFMITEKTFLENREALRGPVKITPSQYGHHFLSERCIPFYYKVLHEKEGAVPGDLYTYWNFEKTKRGNARYNLGYRAPEYNQADTVVHPLNYDIEWFNFFRIEGHIGRNINSALTTVKSIQQNYNLPFDVVALSADYIGALVKGEDPECVIQDLESDYRVLIAEFICALHNPFCYVSKLGFAASRQGMIADFLGARAVVNDETTADRDVLDDTPPSALDSLQVVVDHPFIASLVGEFQTTAAYTKGKMLARLCAPAANTVGRFYITTVTRNNGKFVNPIPANATSPQLVLRRHFFEFVDSVESMVEMLMNNPLSSLEGTLFKLAYTRFETEVSVISQAVLALLKSQEASGQNNAAAEYLRDLFVGNGQRMLHTCIVEKLAALHSEYQRRLAQYRLARNFGYYFKRHGGLEHKAGVPKGGTFILVYHEERRRRTVDVNSLFVNQELSHVLLAQFKALLQPDVSLDVQEAKTKLLAEATLHKDPELYLRFRDVMKRYLDDCNDLTPDRKAIITGILEQPPRQARYEIPNGLVIADFYIPYLCCSDCPPIAYILSERPSITLNKEYCRNDKGPYTIEVEPPEGVLKIDGKKVPEDGFVPSAYKEGPHTVTYTVNNKTVSAVFTIVVPPSVKLSHEPNQNFDNTARFRLDTNARQGATFEWNYGDGKTLSTTDRTILTHLYTTTETTQKFAVTLTVADGPCKVLAKDSVTLNNPQIP</sequence>
<organism evidence="2 3">
    <name type="scientific">Chryseolinea lacunae</name>
    <dbReference type="NCBI Taxonomy" id="2801331"/>
    <lineage>
        <taxon>Bacteria</taxon>
        <taxon>Pseudomonadati</taxon>
        <taxon>Bacteroidota</taxon>
        <taxon>Cytophagia</taxon>
        <taxon>Cytophagales</taxon>
        <taxon>Fulvivirgaceae</taxon>
        <taxon>Chryseolinea</taxon>
    </lineage>
</organism>
<reference evidence="2 3" key="1">
    <citation type="submission" date="2021-01" db="EMBL/GenBank/DDBJ databases">
        <title>Chryseolinea sp. Jin1 Genome sequencing and assembly.</title>
        <authorList>
            <person name="Kim I."/>
        </authorList>
    </citation>
    <scope>NUCLEOTIDE SEQUENCE [LARGE SCALE GENOMIC DNA]</scope>
    <source>
        <strain evidence="2 3">Jin1</strain>
    </source>
</reference>
<gene>
    <name evidence="2" type="ORF">JI741_07830</name>
</gene>
<dbReference type="InterPro" id="IPR000601">
    <property type="entry name" value="PKD_dom"/>
</dbReference>